<proteinExistence type="predicted"/>
<feature type="region of interest" description="Disordered" evidence="1">
    <location>
        <begin position="1"/>
        <end position="23"/>
    </location>
</feature>
<evidence type="ECO:0000313" key="2">
    <source>
        <dbReference type="EMBL" id="SDK80792.1"/>
    </source>
</evidence>
<keyword evidence="3" id="KW-1185">Reference proteome</keyword>
<dbReference type="OrthoDB" id="197187at2"/>
<dbReference type="EMBL" id="FNDJ01000019">
    <property type="protein sequence ID" value="SDK80792.1"/>
    <property type="molecule type" value="Genomic_DNA"/>
</dbReference>
<organism evidence="2 3">
    <name type="scientific">Nonomuraea jiangxiensis</name>
    <dbReference type="NCBI Taxonomy" id="633440"/>
    <lineage>
        <taxon>Bacteria</taxon>
        <taxon>Bacillati</taxon>
        <taxon>Actinomycetota</taxon>
        <taxon>Actinomycetes</taxon>
        <taxon>Streptosporangiales</taxon>
        <taxon>Streptosporangiaceae</taxon>
        <taxon>Nonomuraea</taxon>
    </lineage>
</organism>
<reference evidence="2 3" key="1">
    <citation type="submission" date="2016-10" db="EMBL/GenBank/DDBJ databases">
        <authorList>
            <person name="de Groot N.N."/>
        </authorList>
    </citation>
    <scope>NUCLEOTIDE SEQUENCE [LARGE SCALE GENOMIC DNA]</scope>
    <source>
        <strain evidence="2 3">CGMCC 4.6533</strain>
    </source>
</reference>
<gene>
    <name evidence="2" type="ORF">SAMN05421869_11949</name>
</gene>
<dbReference type="AlphaFoldDB" id="A0A1G9EXG1"/>
<sequence length="99" mass="9783">MFPAARLGDPTGHGTPLTPGPPGCSPDVLIGGLPAWRVGDVHVCPLVTVLVPHVGGAVVMGSRTVLINGRPAVRAGDQLVESGPPNPIAAGCPTVLIGG</sequence>
<dbReference type="InterPro" id="IPR008727">
    <property type="entry name" value="PAAR_motif"/>
</dbReference>
<dbReference type="Gene3D" id="2.60.200.60">
    <property type="match status" value="1"/>
</dbReference>
<dbReference type="STRING" id="633440.SAMN05421869_11949"/>
<evidence type="ECO:0000313" key="3">
    <source>
        <dbReference type="Proteomes" id="UP000199202"/>
    </source>
</evidence>
<dbReference type="CDD" id="cd14741">
    <property type="entry name" value="PAAR_5"/>
    <property type="match status" value="1"/>
</dbReference>
<feature type="compositionally biased region" description="Low complexity" evidence="1">
    <location>
        <begin position="8"/>
        <end position="17"/>
    </location>
</feature>
<dbReference type="Proteomes" id="UP000199202">
    <property type="component" value="Unassembled WGS sequence"/>
</dbReference>
<dbReference type="RefSeq" id="WP_090941676.1">
    <property type="nucleotide sequence ID" value="NZ_FNDJ01000019.1"/>
</dbReference>
<protein>
    <submittedName>
        <fullName evidence="2">Zn-binding Pro-Ala-Ala-Arg (PAAR) domain-containing protein, incolved in TypeVI secretion</fullName>
    </submittedName>
</protein>
<name>A0A1G9EXG1_9ACTN</name>
<evidence type="ECO:0000256" key="1">
    <source>
        <dbReference type="SAM" id="MobiDB-lite"/>
    </source>
</evidence>
<dbReference type="Pfam" id="PF05488">
    <property type="entry name" value="PAAR_motif"/>
    <property type="match status" value="1"/>
</dbReference>
<accession>A0A1G9EXG1</accession>